<reference evidence="7" key="1">
    <citation type="journal article" date="2019" name="Int. J. Syst. Evol. Microbiol.">
        <title>The Global Catalogue of Microorganisms (GCM) 10K type strain sequencing project: providing services to taxonomists for standard genome sequencing and annotation.</title>
        <authorList>
            <consortium name="The Broad Institute Genomics Platform"/>
            <consortium name="The Broad Institute Genome Sequencing Center for Infectious Disease"/>
            <person name="Wu L."/>
            <person name="Ma J."/>
        </authorList>
    </citation>
    <scope>NUCLEOTIDE SEQUENCE [LARGE SCALE GENOMIC DNA]</scope>
    <source>
        <strain evidence="7">CCTCC AB 2013263</strain>
    </source>
</reference>
<dbReference type="Pfam" id="PF02909">
    <property type="entry name" value="TetR_C_1"/>
    <property type="match status" value="1"/>
</dbReference>
<dbReference type="EMBL" id="JBHRZF010000203">
    <property type="protein sequence ID" value="MFC3862573.1"/>
    <property type="molecule type" value="Genomic_DNA"/>
</dbReference>
<dbReference type="Gene3D" id="1.10.357.10">
    <property type="entry name" value="Tetracycline Repressor, domain 2"/>
    <property type="match status" value="1"/>
</dbReference>
<gene>
    <name evidence="6" type="ORF">ACFOPQ_17555</name>
</gene>
<evidence type="ECO:0000313" key="6">
    <source>
        <dbReference type="EMBL" id="MFC3862573.1"/>
    </source>
</evidence>
<keyword evidence="7" id="KW-1185">Reference proteome</keyword>
<dbReference type="InterPro" id="IPR036271">
    <property type="entry name" value="Tet_transcr_reg_TetR-rel_C_sf"/>
</dbReference>
<dbReference type="InterPro" id="IPR009057">
    <property type="entry name" value="Homeodomain-like_sf"/>
</dbReference>
<evidence type="ECO:0000256" key="3">
    <source>
        <dbReference type="ARBA" id="ARBA00023163"/>
    </source>
</evidence>
<proteinExistence type="predicted"/>
<feature type="DNA-binding region" description="H-T-H motif" evidence="4">
    <location>
        <begin position="49"/>
        <end position="68"/>
    </location>
</feature>
<dbReference type="SUPFAM" id="SSF46689">
    <property type="entry name" value="Homeodomain-like"/>
    <property type="match status" value="1"/>
</dbReference>
<sequence>MKRKADNPAAIQALLWGSHSKPGRNGLTVRAIVDAAIHIADTEGLDALSMRRVAEQLKVGTMTLYSYVPGKDELTDLMTDTLMGTLYADPDEPRRQGSWRDALLFITEKNWELHLKHPWLSELVKPRPNLGPNFVLKYETELRPLDGIGLTDVEMDALLANVLMQVEGAARLYHRLEREQQHTAQSDEEWWLTQAPVLERLLDARRFPVAARVGQSFGDEMKAAAAPKMTLTFGVNLLLDGVERKIAAANSS</sequence>
<accession>A0ABV8AA28</accession>
<dbReference type="PANTHER" id="PTHR30055:SF151">
    <property type="entry name" value="TRANSCRIPTIONAL REGULATORY PROTEIN"/>
    <property type="match status" value="1"/>
</dbReference>
<evidence type="ECO:0000256" key="1">
    <source>
        <dbReference type="ARBA" id="ARBA00023015"/>
    </source>
</evidence>
<evidence type="ECO:0000256" key="2">
    <source>
        <dbReference type="ARBA" id="ARBA00023125"/>
    </source>
</evidence>
<evidence type="ECO:0000313" key="7">
    <source>
        <dbReference type="Proteomes" id="UP001595748"/>
    </source>
</evidence>
<evidence type="ECO:0000259" key="5">
    <source>
        <dbReference type="PROSITE" id="PS50977"/>
    </source>
</evidence>
<dbReference type="SUPFAM" id="SSF48498">
    <property type="entry name" value="Tetracyclin repressor-like, C-terminal domain"/>
    <property type="match status" value="1"/>
</dbReference>
<evidence type="ECO:0000256" key="4">
    <source>
        <dbReference type="PROSITE-ProRule" id="PRU00335"/>
    </source>
</evidence>
<organism evidence="6 7">
    <name type="scientific">Deinococcus antarcticus</name>
    <dbReference type="NCBI Taxonomy" id="1298767"/>
    <lineage>
        <taxon>Bacteria</taxon>
        <taxon>Thermotogati</taxon>
        <taxon>Deinococcota</taxon>
        <taxon>Deinococci</taxon>
        <taxon>Deinococcales</taxon>
        <taxon>Deinococcaceae</taxon>
        <taxon>Deinococcus</taxon>
    </lineage>
</organism>
<keyword evidence="2 4" id="KW-0238">DNA-binding</keyword>
<dbReference type="RefSeq" id="WP_380080517.1">
    <property type="nucleotide sequence ID" value="NZ_JBHRZF010000203.1"/>
</dbReference>
<keyword evidence="3" id="KW-0804">Transcription</keyword>
<name>A0ABV8AA28_9DEIO</name>
<dbReference type="PROSITE" id="PS50977">
    <property type="entry name" value="HTH_TETR_2"/>
    <property type="match status" value="1"/>
</dbReference>
<feature type="domain" description="HTH tetR-type" evidence="5">
    <location>
        <begin position="26"/>
        <end position="86"/>
    </location>
</feature>
<dbReference type="PANTHER" id="PTHR30055">
    <property type="entry name" value="HTH-TYPE TRANSCRIPTIONAL REGULATOR RUTR"/>
    <property type="match status" value="1"/>
</dbReference>
<comment type="caution">
    <text evidence="6">The sequence shown here is derived from an EMBL/GenBank/DDBJ whole genome shotgun (WGS) entry which is preliminary data.</text>
</comment>
<dbReference type="InterPro" id="IPR004111">
    <property type="entry name" value="Repressor_TetR_C"/>
</dbReference>
<dbReference type="Pfam" id="PF00440">
    <property type="entry name" value="TetR_N"/>
    <property type="match status" value="1"/>
</dbReference>
<dbReference type="InterPro" id="IPR050109">
    <property type="entry name" value="HTH-type_TetR-like_transc_reg"/>
</dbReference>
<dbReference type="Gene3D" id="1.10.10.60">
    <property type="entry name" value="Homeodomain-like"/>
    <property type="match status" value="1"/>
</dbReference>
<keyword evidence="1" id="KW-0805">Transcription regulation</keyword>
<dbReference type="Proteomes" id="UP001595748">
    <property type="component" value="Unassembled WGS sequence"/>
</dbReference>
<dbReference type="InterPro" id="IPR001647">
    <property type="entry name" value="HTH_TetR"/>
</dbReference>
<protein>
    <submittedName>
        <fullName evidence="6">TetR/AcrR family transcriptional regulator</fullName>
    </submittedName>
</protein>